<organism evidence="1 2">
    <name type="scientific">Brumimicrobium salinarum</name>
    <dbReference type="NCBI Taxonomy" id="2058658"/>
    <lineage>
        <taxon>Bacteria</taxon>
        <taxon>Pseudomonadati</taxon>
        <taxon>Bacteroidota</taxon>
        <taxon>Flavobacteriia</taxon>
        <taxon>Flavobacteriales</taxon>
        <taxon>Crocinitomicaceae</taxon>
        <taxon>Brumimicrobium</taxon>
    </lineage>
</organism>
<protein>
    <recommendedName>
        <fullName evidence="3">Glutamine amidotransferase domain-containing protein</fullName>
    </recommendedName>
</protein>
<dbReference type="EMBL" id="PJNI01000001">
    <property type="protein sequence ID" value="PKR81859.1"/>
    <property type="molecule type" value="Genomic_DNA"/>
</dbReference>
<dbReference type="Proteomes" id="UP000236654">
    <property type="component" value="Unassembled WGS sequence"/>
</dbReference>
<gene>
    <name evidence="1" type="ORF">CW751_00535</name>
</gene>
<evidence type="ECO:0008006" key="3">
    <source>
        <dbReference type="Google" id="ProtNLM"/>
    </source>
</evidence>
<evidence type="ECO:0000313" key="1">
    <source>
        <dbReference type="EMBL" id="PKR81859.1"/>
    </source>
</evidence>
<name>A0A2I0R5M9_9FLAO</name>
<proteinExistence type="predicted"/>
<dbReference type="OrthoDB" id="3286005at2"/>
<evidence type="ECO:0000313" key="2">
    <source>
        <dbReference type="Proteomes" id="UP000236654"/>
    </source>
</evidence>
<comment type="caution">
    <text evidence="1">The sequence shown here is derived from an EMBL/GenBank/DDBJ whole genome shotgun (WGS) entry which is preliminary data.</text>
</comment>
<dbReference type="SUPFAM" id="SSF52317">
    <property type="entry name" value="Class I glutamine amidotransferase-like"/>
    <property type="match status" value="1"/>
</dbReference>
<dbReference type="RefSeq" id="WP_101333005.1">
    <property type="nucleotide sequence ID" value="NZ_PJNI01000001.1"/>
</dbReference>
<accession>A0A2I0R5M9</accession>
<sequence length="227" mass="26118">MNRPLKIAIVGDYNFTLKSHDATNQSITYAADHLDAVFNYYWIRLHEIVNFKPNDLKNFDGFWIAPGPFENSFFLNGAIRALLESQLPILITGEGFKIFIETIVKMYKLNPDQEKVVSKNLSSTNTFEQIRVIPVSDNLRQLYEHEERIEYTDSKFSIYPQHITALKSGIIDIEAMNQFEEPEIISLKAQAFCVASISLPQMSPYSPHPLIFSFLNYIQQTAQDKSK</sequence>
<keyword evidence="2" id="KW-1185">Reference proteome</keyword>
<reference evidence="1 2" key="1">
    <citation type="submission" date="2017-12" db="EMBL/GenBank/DDBJ databases">
        <title>The draft genome sequence of Brumimicrobium saltpan LHR20.</title>
        <authorList>
            <person name="Do Z.-J."/>
            <person name="Luo H.-R."/>
        </authorList>
    </citation>
    <scope>NUCLEOTIDE SEQUENCE [LARGE SCALE GENOMIC DNA]</scope>
    <source>
        <strain evidence="1 2">LHR20</strain>
    </source>
</reference>
<dbReference type="Gene3D" id="3.40.50.880">
    <property type="match status" value="1"/>
</dbReference>
<dbReference type="AlphaFoldDB" id="A0A2I0R5M9"/>
<dbReference type="InterPro" id="IPR029062">
    <property type="entry name" value="Class_I_gatase-like"/>
</dbReference>